<dbReference type="InterPro" id="IPR004625">
    <property type="entry name" value="PyrdxlKinase"/>
</dbReference>
<feature type="domain" description="Pyridoxamine kinase/Phosphomethylpyrimidine kinase" evidence="7">
    <location>
        <begin position="77"/>
        <end position="184"/>
    </location>
</feature>
<dbReference type="GO" id="GO:0005524">
    <property type="term" value="F:ATP binding"/>
    <property type="evidence" value="ECO:0007669"/>
    <property type="project" value="UniProtKB-KW"/>
</dbReference>
<proteinExistence type="inferred from homology"/>
<protein>
    <recommendedName>
        <fullName evidence="2">pyridoxal kinase</fullName>
        <ecNumber evidence="2">2.7.1.35</ecNumber>
    </recommendedName>
</protein>
<evidence type="ECO:0000256" key="4">
    <source>
        <dbReference type="ARBA" id="ARBA00022741"/>
    </source>
</evidence>
<evidence type="ECO:0000259" key="7">
    <source>
        <dbReference type="Pfam" id="PF08543"/>
    </source>
</evidence>
<evidence type="ECO:0000256" key="5">
    <source>
        <dbReference type="ARBA" id="ARBA00022777"/>
    </source>
</evidence>
<dbReference type="Proteomes" id="UP000037460">
    <property type="component" value="Unassembled WGS sequence"/>
</dbReference>
<feature type="non-terminal residue" evidence="8">
    <location>
        <position position="194"/>
    </location>
</feature>
<dbReference type="NCBIfam" id="TIGR00687">
    <property type="entry name" value="pyridox_kin"/>
    <property type="match status" value="1"/>
</dbReference>
<keyword evidence="9" id="KW-1185">Reference proteome</keyword>
<keyword evidence="5 8" id="KW-0418">Kinase</keyword>
<keyword evidence="4" id="KW-0547">Nucleotide-binding</keyword>
<evidence type="ECO:0000256" key="1">
    <source>
        <dbReference type="ARBA" id="ARBA00008805"/>
    </source>
</evidence>
<evidence type="ECO:0000313" key="8">
    <source>
        <dbReference type="EMBL" id="KOO30620.1"/>
    </source>
</evidence>
<dbReference type="PANTHER" id="PTHR10534:SF2">
    <property type="entry name" value="PYRIDOXAL KINASE"/>
    <property type="match status" value="1"/>
</dbReference>
<sequence length="194" mass="20768">MVARRVLSIQSHVVHGCVGNRAAALPLQLLGIETDVLNTLQYSNHAGYGSFAGEKLTGDQLYALLDGMHRNGLLAASHVLTGYMGSAETIRAVLRALPLLRSARPDVQFWCDPVLGDNGRLYVPPALVDVYRDEVVPHAYALLPNQFEAEVLSGVTICTAADARRACGVLHRRGVELVVITSAEFADTPAVPAA</sequence>
<dbReference type="Pfam" id="PF08543">
    <property type="entry name" value="Phos_pyr_kin"/>
    <property type="match status" value="1"/>
</dbReference>
<keyword evidence="3" id="KW-0808">Transferase</keyword>
<dbReference type="PANTHER" id="PTHR10534">
    <property type="entry name" value="PYRIDOXAL KINASE"/>
    <property type="match status" value="1"/>
</dbReference>
<dbReference type="GO" id="GO:0008478">
    <property type="term" value="F:pyridoxal kinase activity"/>
    <property type="evidence" value="ECO:0007669"/>
    <property type="project" value="UniProtKB-EC"/>
</dbReference>
<evidence type="ECO:0000256" key="6">
    <source>
        <dbReference type="ARBA" id="ARBA00022840"/>
    </source>
</evidence>
<dbReference type="CDD" id="cd01173">
    <property type="entry name" value="pyridoxal_pyridoxamine_kinase"/>
    <property type="match status" value="1"/>
</dbReference>
<dbReference type="GO" id="GO:0005829">
    <property type="term" value="C:cytosol"/>
    <property type="evidence" value="ECO:0007669"/>
    <property type="project" value="TreeGrafter"/>
</dbReference>
<comment type="caution">
    <text evidence="8">The sequence shown here is derived from an EMBL/GenBank/DDBJ whole genome shotgun (WGS) entry which is preliminary data.</text>
</comment>
<reference evidence="9" key="1">
    <citation type="journal article" date="2015" name="PLoS Genet.">
        <title>Genome Sequence and Transcriptome Analyses of Chrysochromulina tobin: Metabolic Tools for Enhanced Algal Fitness in the Prominent Order Prymnesiales (Haptophyceae).</title>
        <authorList>
            <person name="Hovde B.T."/>
            <person name="Deodato C.R."/>
            <person name="Hunsperger H.M."/>
            <person name="Ryken S.A."/>
            <person name="Yost W."/>
            <person name="Jha R.K."/>
            <person name="Patterson J."/>
            <person name="Monnat R.J. Jr."/>
            <person name="Barlow S.B."/>
            <person name="Starkenburg S.R."/>
            <person name="Cattolico R.A."/>
        </authorList>
    </citation>
    <scope>NUCLEOTIDE SEQUENCE</scope>
    <source>
        <strain evidence="9">CCMP291</strain>
    </source>
</reference>
<comment type="similarity">
    <text evidence="1">Belongs to the pyridoxine kinase family.</text>
</comment>
<dbReference type="InterPro" id="IPR029056">
    <property type="entry name" value="Ribokinase-like"/>
</dbReference>
<name>A0A0M0JVN0_9EUKA</name>
<dbReference type="Gene3D" id="3.40.1190.20">
    <property type="match status" value="1"/>
</dbReference>
<dbReference type="GO" id="GO:0009443">
    <property type="term" value="P:pyridoxal 5'-phosphate salvage"/>
    <property type="evidence" value="ECO:0007669"/>
    <property type="project" value="InterPro"/>
</dbReference>
<dbReference type="EMBL" id="JWZX01002191">
    <property type="protein sequence ID" value="KOO30620.1"/>
    <property type="molecule type" value="Genomic_DNA"/>
</dbReference>
<dbReference type="InterPro" id="IPR013749">
    <property type="entry name" value="PM/HMP-P_kinase-1"/>
</dbReference>
<organism evidence="8 9">
    <name type="scientific">Chrysochromulina tobinii</name>
    <dbReference type="NCBI Taxonomy" id="1460289"/>
    <lineage>
        <taxon>Eukaryota</taxon>
        <taxon>Haptista</taxon>
        <taxon>Haptophyta</taxon>
        <taxon>Prymnesiophyceae</taxon>
        <taxon>Prymnesiales</taxon>
        <taxon>Chrysochromulinaceae</taxon>
        <taxon>Chrysochromulina</taxon>
    </lineage>
</organism>
<dbReference type="AlphaFoldDB" id="A0A0M0JVN0"/>
<dbReference type="EC" id="2.7.1.35" evidence="2"/>
<dbReference type="OrthoDB" id="3689at2759"/>
<keyword evidence="6" id="KW-0067">ATP-binding</keyword>
<accession>A0A0M0JVN0</accession>
<dbReference type="SUPFAM" id="SSF53613">
    <property type="entry name" value="Ribokinase-like"/>
    <property type="match status" value="1"/>
</dbReference>
<gene>
    <name evidence="8" type="ORF">Ctob_005925</name>
</gene>
<evidence type="ECO:0000256" key="3">
    <source>
        <dbReference type="ARBA" id="ARBA00022679"/>
    </source>
</evidence>
<evidence type="ECO:0000313" key="9">
    <source>
        <dbReference type="Proteomes" id="UP000037460"/>
    </source>
</evidence>
<evidence type="ECO:0000256" key="2">
    <source>
        <dbReference type="ARBA" id="ARBA00012104"/>
    </source>
</evidence>